<protein>
    <submittedName>
        <fullName evidence="1">Uncharacterized protein</fullName>
    </submittedName>
</protein>
<dbReference type="EMBL" id="CAOQHR010000002">
    <property type="protein sequence ID" value="CAI6330508.1"/>
    <property type="molecule type" value="Genomic_DNA"/>
</dbReference>
<proteinExistence type="predicted"/>
<name>A0A9W4U9E1_9PLEO</name>
<keyword evidence="2" id="KW-1185">Reference proteome</keyword>
<gene>
    <name evidence="1" type="ORF">PDIGIT_LOCUS4251</name>
</gene>
<dbReference type="Proteomes" id="UP001152607">
    <property type="component" value="Unassembled WGS sequence"/>
</dbReference>
<comment type="caution">
    <text evidence="1">The sequence shown here is derived from an EMBL/GenBank/DDBJ whole genome shotgun (WGS) entry which is preliminary data.</text>
</comment>
<organism evidence="1 2">
    <name type="scientific">Periconia digitata</name>
    <dbReference type="NCBI Taxonomy" id="1303443"/>
    <lineage>
        <taxon>Eukaryota</taxon>
        <taxon>Fungi</taxon>
        <taxon>Dikarya</taxon>
        <taxon>Ascomycota</taxon>
        <taxon>Pezizomycotina</taxon>
        <taxon>Dothideomycetes</taxon>
        <taxon>Pleosporomycetidae</taxon>
        <taxon>Pleosporales</taxon>
        <taxon>Massarineae</taxon>
        <taxon>Periconiaceae</taxon>
        <taxon>Periconia</taxon>
    </lineage>
</organism>
<dbReference type="AlphaFoldDB" id="A0A9W4U9E1"/>
<evidence type="ECO:0000313" key="1">
    <source>
        <dbReference type="EMBL" id="CAI6330508.1"/>
    </source>
</evidence>
<accession>A0A9W4U9E1</accession>
<reference evidence="1" key="1">
    <citation type="submission" date="2023-01" db="EMBL/GenBank/DDBJ databases">
        <authorList>
            <person name="Van Ghelder C."/>
            <person name="Rancurel C."/>
        </authorList>
    </citation>
    <scope>NUCLEOTIDE SEQUENCE</scope>
    <source>
        <strain evidence="1">CNCM I-4278</strain>
    </source>
</reference>
<evidence type="ECO:0000313" key="2">
    <source>
        <dbReference type="Proteomes" id="UP001152607"/>
    </source>
</evidence>
<sequence>MIGSYNSVGLIAPTALFNSALPSSCSSVNKSLKQGCKSFMSWVRSIDSVFTSKTKAVVSHRQAFARVKGSAAKGARAATTVGIGENGGGPR</sequence>